<dbReference type="Proteomes" id="UP000886520">
    <property type="component" value="Chromosome 4"/>
</dbReference>
<dbReference type="GO" id="GO:0051382">
    <property type="term" value="P:kinetochore assembly"/>
    <property type="evidence" value="ECO:0007669"/>
    <property type="project" value="InterPro"/>
</dbReference>
<dbReference type="GO" id="GO:0003677">
    <property type="term" value="F:DNA binding"/>
    <property type="evidence" value="ECO:0007669"/>
    <property type="project" value="UniProtKB-KW"/>
</dbReference>
<dbReference type="OrthoDB" id="2500381at2759"/>
<sequence>MEDEQSVASFDPDTVMEIFKLVWVRTSKEKEQKQEEGALEAEAGPLLTKKKRATTANANSLKLSCELLRLFVSEAIQRAALIAEAEG</sequence>
<evidence type="ECO:0000256" key="5">
    <source>
        <dbReference type="ARBA" id="ARBA00023204"/>
    </source>
</evidence>
<dbReference type="PANTHER" id="PTHR28680:SF1">
    <property type="entry name" value="CENTROMERE PROTEIN X"/>
    <property type="match status" value="1"/>
</dbReference>
<keyword evidence="3" id="KW-0227">DNA damage</keyword>
<reference evidence="7" key="1">
    <citation type="submission" date="2021-01" db="EMBL/GenBank/DDBJ databases">
        <title>Adiantum capillus-veneris genome.</title>
        <authorList>
            <person name="Fang Y."/>
            <person name="Liao Q."/>
        </authorList>
    </citation>
    <scope>NUCLEOTIDE SEQUENCE</scope>
    <source>
        <strain evidence="7">H3</strain>
        <tissue evidence="7">Leaf</tissue>
    </source>
</reference>
<evidence type="ECO:0008006" key="9">
    <source>
        <dbReference type="Google" id="ProtNLM"/>
    </source>
</evidence>
<comment type="caution">
    <text evidence="7">The sequence shown here is derived from an EMBL/GenBank/DDBJ whole genome shotgun (WGS) entry which is preliminary data.</text>
</comment>
<dbReference type="InterPro" id="IPR018552">
    <property type="entry name" value="CENP-X"/>
</dbReference>
<evidence type="ECO:0000256" key="1">
    <source>
        <dbReference type="ARBA" id="ARBA00004123"/>
    </source>
</evidence>
<dbReference type="Pfam" id="PF09415">
    <property type="entry name" value="CENP-X"/>
    <property type="match status" value="1"/>
</dbReference>
<gene>
    <name evidence="7" type="ORF">GOP47_0004056</name>
</gene>
<dbReference type="GO" id="GO:0071821">
    <property type="term" value="C:FANCM-MHF complex"/>
    <property type="evidence" value="ECO:0007669"/>
    <property type="project" value="TreeGrafter"/>
</dbReference>
<accession>A0A9D4ZM86</accession>
<keyword evidence="4" id="KW-0238">DNA-binding</keyword>
<comment type="subcellular location">
    <subcellularLocation>
        <location evidence="1">Nucleus</location>
    </subcellularLocation>
</comment>
<evidence type="ECO:0000256" key="6">
    <source>
        <dbReference type="ARBA" id="ARBA00023242"/>
    </source>
</evidence>
<comment type="similarity">
    <text evidence="2">Belongs to the CENP-X/MHF2 family.</text>
</comment>
<evidence type="ECO:0000313" key="8">
    <source>
        <dbReference type="Proteomes" id="UP000886520"/>
    </source>
</evidence>
<dbReference type="PANTHER" id="PTHR28680">
    <property type="entry name" value="CENTROMERE PROTEIN X"/>
    <property type="match status" value="1"/>
</dbReference>
<dbReference type="AlphaFoldDB" id="A0A9D4ZM86"/>
<keyword evidence="6" id="KW-0539">Nucleus</keyword>
<keyword evidence="5" id="KW-0234">DNA repair</keyword>
<proteinExistence type="inferred from homology"/>
<evidence type="ECO:0000313" key="7">
    <source>
        <dbReference type="EMBL" id="KAI5080873.1"/>
    </source>
</evidence>
<evidence type="ECO:0000256" key="3">
    <source>
        <dbReference type="ARBA" id="ARBA00022763"/>
    </source>
</evidence>
<dbReference type="EMBL" id="JABFUD020000004">
    <property type="protein sequence ID" value="KAI5080873.1"/>
    <property type="molecule type" value="Genomic_DNA"/>
</dbReference>
<dbReference type="GO" id="GO:0000712">
    <property type="term" value="P:resolution of meiotic recombination intermediates"/>
    <property type="evidence" value="ECO:0007669"/>
    <property type="project" value="TreeGrafter"/>
</dbReference>
<evidence type="ECO:0000256" key="4">
    <source>
        <dbReference type="ARBA" id="ARBA00023125"/>
    </source>
</evidence>
<name>A0A9D4ZM86_ADICA</name>
<evidence type="ECO:0000256" key="2">
    <source>
        <dbReference type="ARBA" id="ARBA00009359"/>
    </source>
</evidence>
<organism evidence="7 8">
    <name type="scientific">Adiantum capillus-veneris</name>
    <name type="common">Maidenhair fern</name>
    <dbReference type="NCBI Taxonomy" id="13818"/>
    <lineage>
        <taxon>Eukaryota</taxon>
        <taxon>Viridiplantae</taxon>
        <taxon>Streptophyta</taxon>
        <taxon>Embryophyta</taxon>
        <taxon>Tracheophyta</taxon>
        <taxon>Polypodiopsida</taxon>
        <taxon>Polypodiidae</taxon>
        <taxon>Polypodiales</taxon>
        <taxon>Pteridineae</taxon>
        <taxon>Pteridaceae</taxon>
        <taxon>Vittarioideae</taxon>
        <taxon>Adiantum</taxon>
    </lineage>
</organism>
<protein>
    <recommendedName>
        <fullName evidence="9">Centromere protein X</fullName>
    </recommendedName>
</protein>
<keyword evidence="8" id="KW-1185">Reference proteome</keyword>
<dbReference type="GO" id="GO:0031297">
    <property type="term" value="P:replication fork processing"/>
    <property type="evidence" value="ECO:0007669"/>
    <property type="project" value="TreeGrafter"/>
</dbReference>
<dbReference type="GO" id="GO:0006281">
    <property type="term" value="P:DNA repair"/>
    <property type="evidence" value="ECO:0007669"/>
    <property type="project" value="UniProtKB-KW"/>
</dbReference>